<reference evidence="1 2" key="1">
    <citation type="submission" date="2014-04" db="EMBL/GenBank/DDBJ databases">
        <authorList>
            <consortium name="DOE Joint Genome Institute"/>
            <person name="Kuo A."/>
            <person name="Girlanda M."/>
            <person name="Perotto S."/>
            <person name="Kohler A."/>
            <person name="Nagy L.G."/>
            <person name="Floudas D."/>
            <person name="Copeland A."/>
            <person name="Barry K.W."/>
            <person name="Cichocki N."/>
            <person name="Veneault-Fourrey C."/>
            <person name="LaButti K."/>
            <person name="Lindquist E.A."/>
            <person name="Lipzen A."/>
            <person name="Lundell T."/>
            <person name="Morin E."/>
            <person name="Murat C."/>
            <person name="Sun H."/>
            <person name="Tunlid A."/>
            <person name="Henrissat B."/>
            <person name="Grigoriev I.V."/>
            <person name="Hibbett D.S."/>
            <person name="Martin F."/>
            <person name="Nordberg H.P."/>
            <person name="Cantor M.N."/>
            <person name="Hua S.X."/>
        </authorList>
    </citation>
    <scope>NUCLEOTIDE SEQUENCE [LARGE SCALE GENOMIC DNA]</scope>
    <source>
        <strain evidence="1 2">MUT 4182</strain>
    </source>
</reference>
<protein>
    <submittedName>
        <fullName evidence="1">Uncharacterized protein</fullName>
    </submittedName>
</protein>
<dbReference type="OrthoDB" id="3250704at2759"/>
<evidence type="ECO:0000313" key="2">
    <source>
        <dbReference type="Proteomes" id="UP000054248"/>
    </source>
</evidence>
<feature type="non-terminal residue" evidence="1">
    <location>
        <position position="102"/>
    </location>
</feature>
<proteinExistence type="predicted"/>
<organism evidence="1 2">
    <name type="scientific">Tulasnella calospora MUT 4182</name>
    <dbReference type="NCBI Taxonomy" id="1051891"/>
    <lineage>
        <taxon>Eukaryota</taxon>
        <taxon>Fungi</taxon>
        <taxon>Dikarya</taxon>
        <taxon>Basidiomycota</taxon>
        <taxon>Agaricomycotina</taxon>
        <taxon>Agaricomycetes</taxon>
        <taxon>Cantharellales</taxon>
        <taxon>Tulasnellaceae</taxon>
        <taxon>Tulasnella</taxon>
    </lineage>
</organism>
<dbReference type="HOGENOM" id="CLU_160882_1_0_1"/>
<dbReference type="AlphaFoldDB" id="A0A0C3PU06"/>
<gene>
    <name evidence="1" type="ORF">M407DRAFT_246514</name>
</gene>
<reference evidence="2" key="2">
    <citation type="submission" date="2015-01" db="EMBL/GenBank/DDBJ databases">
        <title>Evolutionary Origins and Diversification of the Mycorrhizal Mutualists.</title>
        <authorList>
            <consortium name="DOE Joint Genome Institute"/>
            <consortium name="Mycorrhizal Genomics Consortium"/>
            <person name="Kohler A."/>
            <person name="Kuo A."/>
            <person name="Nagy L.G."/>
            <person name="Floudas D."/>
            <person name="Copeland A."/>
            <person name="Barry K.W."/>
            <person name="Cichocki N."/>
            <person name="Veneault-Fourrey C."/>
            <person name="LaButti K."/>
            <person name="Lindquist E.A."/>
            <person name="Lipzen A."/>
            <person name="Lundell T."/>
            <person name="Morin E."/>
            <person name="Murat C."/>
            <person name="Riley R."/>
            <person name="Ohm R."/>
            <person name="Sun H."/>
            <person name="Tunlid A."/>
            <person name="Henrissat B."/>
            <person name="Grigoriev I.V."/>
            <person name="Hibbett D.S."/>
            <person name="Martin F."/>
        </authorList>
    </citation>
    <scope>NUCLEOTIDE SEQUENCE [LARGE SCALE GENOMIC DNA]</scope>
    <source>
        <strain evidence="2">MUT 4182</strain>
    </source>
</reference>
<keyword evidence="2" id="KW-1185">Reference proteome</keyword>
<evidence type="ECO:0000313" key="1">
    <source>
        <dbReference type="EMBL" id="KIO18290.1"/>
    </source>
</evidence>
<sequence length="102" mass="11425">MDGHHEKILFYGREGEACEGFIRAVREVAFAAGRIRDDAWMADFASTCLDGSALRYYENLGSDIQSDWRLLRQALLTRYPPPDQAGGTPVGNLGFERFISPI</sequence>
<dbReference type="Proteomes" id="UP000054248">
    <property type="component" value="Unassembled WGS sequence"/>
</dbReference>
<accession>A0A0C3PU06</accession>
<dbReference type="EMBL" id="KN823298">
    <property type="protein sequence ID" value="KIO18290.1"/>
    <property type="molecule type" value="Genomic_DNA"/>
</dbReference>
<name>A0A0C3PU06_9AGAM</name>